<dbReference type="InterPro" id="IPR008250">
    <property type="entry name" value="ATPase_P-typ_transduc_dom_A_sf"/>
</dbReference>
<evidence type="ECO:0000256" key="4">
    <source>
        <dbReference type="RuleBase" id="RU362033"/>
    </source>
</evidence>
<dbReference type="InterPro" id="IPR032631">
    <property type="entry name" value="P-type_ATPase_N"/>
</dbReference>
<dbReference type="Gene3D" id="2.70.150.10">
    <property type="entry name" value="Calcium-transporting ATPase, cytoplasmic transduction domain A"/>
    <property type="match status" value="1"/>
</dbReference>
<feature type="transmembrane region" description="Helical" evidence="4">
    <location>
        <begin position="391"/>
        <end position="410"/>
    </location>
</feature>
<sequence length="663" mass="74095">MAKARLEDAFNRFYDRWIMQFLLRQFPLPPSADGRHIPVTFGDVRTTPLKDERRGPRTYPIRYTLLSFIPKQLFFQFSKMANFYFLVIGSLAQVPGFSATGKSTQLIPLMIFTSISMAREGYDDYLRFKSDKIENQNEVKVLCPTTNAESRIEKESRVADLLTKIRPKSKGARGADVAVAEADGSSQEKLTEVWSKTQWQVLRVGDVICLEKDDNIPADIVLLQASGPDGVAYIETMALDGETNLKSKRACPLLAKRCATPDAIRTCGAVVVAEDPNADLYNFQGRVVVGDEAMPLTQNDIVYRGSTLRNTACAFGLVVNTGEECKIRINVHDYLHAKAPAMQKNLNSMVLFLVFVVVMISIGLTIGHIIWKHKYLNVSWYLHNVNPRVDEIIFAYIIMFSSLIPLSLLVSMEIIKAGQWYFMQDVEMYDEETDTPMEAHTTTILENLGQVSYVFSDKTGTLTENKMRFRKITVAGSAWFHDPDLKADGKGKATMGVNDTTLVEHRLPPSPASLKINDRIPNVPSPTARPELTTEDLIRYIHEKPDTPFSRKAKQFILCIALCHTCLPEKTEDGNIDFQAASPDELALVKAAQDLGLLLIDRPTGSIVLLHTTPDGGQITDTYQVLDVIEFSSQRKRMSIVVRMPDATICIICKGADSAIIPV</sequence>
<keyword evidence="2 4" id="KW-1133">Transmembrane helix</keyword>
<dbReference type="RefSeq" id="XP_066713345.1">
    <property type="nucleotide sequence ID" value="XM_066861175.1"/>
</dbReference>
<feature type="domain" description="P-type ATPase N-terminal" evidence="5">
    <location>
        <begin position="62"/>
        <end position="105"/>
    </location>
</feature>
<keyword evidence="4" id="KW-1278">Translocase</keyword>
<gene>
    <name evidence="6" type="ORF">PG994_009766</name>
</gene>
<dbReference type="InterPro" id="IPR018303">
    <property type="entry name" value="ATPase_P-typ_P_site"/>
</dbReference>
<comment type="similarity">
    <text evidence="4">Belongs to the cation transport ATPase (P-type) (TC 3.A.3) family. Type IV subfamily.</text>
</comment>
<protein>
    <recommendedName>
        <fullName evidence="4">Phospholipid-transporting ATPase</fullName>
        <ecNumber evidence="4">7.6.2.1</ecNumber>
    </recommendedName>
</protein>
<dbReference type="GeneID" id="92094238"/>
<dbReference type="PANTHER" id="PTHR24092:SF174">
    <property type="entry name" value="PHOSPHOLIPID-TRANSPORTING ATPASE DNF3-RELATED"/>
    <property type="match status" value="1"/>
</dbReference>
<proteinExistence type="inferred from homology"/>
<name>A0ABR1U735_9PEZI</name>
<evidence type="ECO:0000313" key="6">
    <source>
        <dbReference type="EMBL" id="KAK8054699.1"/>
    </source>
</evidence>
<dbReference type="InterPro" id="IPR023298">
    <property type="entry name" value="ATPase_P-typ_TM_dom_sf"/>
</dbReference>
<keyword evidence="7" id="KW-1185">Reference proteome</keyword>
<keyword evidence="1 4" id="KW-0812">Transmembrane</keyword>
<evidence type="ECO:0000256" key="1">
    <source>
        <dbReference type="ARBA" id="ARBA00022692"/>
    </source>
</evidence>
<comment type="caution">
    <text evidence="4">Lacks conserved residue(s) required for the propagation of feature annotation.</text>
</comment>
<dbReference type="InterPro" id="IPR006539">
    <property type="entry name" value="P-type_ATPase_IV"/>
</dbReference>
<keyword evidence="4" id="KW-0460">Magnesium</keyword>
<keyword evidence="4" id="KW-0067">ATP-binding</keyword>
<reference evidence="6 7" key="1">
    <citation type="submission" date="2023-01" db="EMBL/GenBank/DDBJ databases">
        <title>Analysis of 21 Apiospora genomes using comparative genomics revels a genus with tremendous synthesis potential of carbohydrate active enzymes and secondary metabolites.</title>
        <authorList>
            <person name="Sorensen T."/>
        </authorList>
    </citation>
    <scope>NUCLEOTIDE SEQUENCE [LARGE SCALE GENOMIC DNA]</scope>
    <source>
        <strain evidence="6 7">CBS 135458</strain>
    </source>
</reference>
<comment type="subcellular location">
    <subcellularLocation>
        <location evidence="4">Membrane</location>
        <topology evidence="4">Multi-pass membrane protein</topology>
    </subcellularLocation>
</comment>
<dbReference type="PROSITE" id="PS00154">
    <property type="entry name" value="ATPASE_E1_E2"/>
    <property type="match status" value="1"/>
</dbReference>
<dbReference type="NCBIfam" id="TIGR01652">
    <property type="entry name" value="ATPase-Plipid"/>
    <property type="match status" value="1"/>
</dbReference>
<dbReference type="Pfam" id="PF13246">
    <property type="entry name" value="Cation_ATPase"/>
    <property type="match status" value="1"/>
</dbReference>
<dbReference type="SUPFAM" id="SSF81665">
    <property type="entry name" value="Calcium ATPase, transmembrane domain M"/>
    <property type="match status" value="1"/>
</dbReference>
<dbReference type="Gene3D" id="3.40.1110.10">
    <property type="entry name" value="Calcium-transporting ATPase, cytoplasmic domain N"/>
    <property type="match status" value="1"/>
</dbReference>
<dbReference type="PANTHER" id="PTHR24092">
    <property type="entry name" value="PROBABLE PHOSPHOLIPID-TRANSPORTING ATPASE"/>
    <property type="match status" value="1"/>
</dbReference>
<keyword evidence="3 4" id="KW-0472">Membrane</keyword>
<evidence type="ECO:0000256" key="3">
    <source>
        <dbReference type="ARBA" id="ARBA00023136"/>
    </source>
</evidence>
<dbReference type="InterPro" id="IPR023299">
    <property type="entry name" value="ATPase_P-typ_cyto_dom_N"/>
</dbReference>
<dbReference type="SUPFAM" id="SSF81660">
    <property type="entry name" value="Metal cation-transporting ATPase, ATP-binding domain N"/>
    <property type="match status" value="1"/>
</dbReference>
<evidence type="ECO:0000259" key="5">
    <source>
        <dbReference type="Pfam" id="PF16209"/>
    </source>
</evidence>
<accession>A0ABR1U735</accession>
<organism evidence="6 7">
    <name type="scientific">Apiospora phragmitis</name>
    <dbReference type="NCBI Taxonomy" id="2905665"/>
    <lineage>
        <taxon>Eukaryota</taxon>
        <taxon>Fungi</taxon>
        <taxon>Dikarya</taxon>
        <taxon>Ascomycota</taxon>
        <taxon>Pezizomycotina</taxon>
        <taxon>Sordariomycetes</taxon>
        <taxon>Xylariomycetidae</taxon>
        <taxon>Amphisphaeriales</taxon>
        <taxon>Apiosporaceae</taxon>
        <taxon>Apiospora</taxon>
    </lineage>
</organism>
<evidence type="ECO:0000256" key="2">
    <source>
        <dbReference type="ARBA" id="ARBA00022989"/>
    </source>
</evidence>
<comment type="caution">
    <text evidence="6">The sequence shown here is derived from an EMBL/GenBank/DDBJ whole genome shotgun (WGS) entry which is preliminary data.</text>
</comment>
<dbReference type="Proteomes" id="UP001480595">
    <property type="component" value="Unassembled WGS sequence"/>
</dbReference>
<dbReference type="SUPFAM" id="SSF81653">
    <property type="entry name" value="Calcium ATPase, transduction domain A"/>
    <property type="match status" value="1"/>
</dbReference>
<comment type="catalytic activity">
    <reaction evidence="4">
        <text>ATP + H2O + phospholipidSide 1 = ADP + phosphate + phospholipidSide 2.</text>
        <dbReference type="EC" id="7.6.2.1"/>
    </reaction>
</comment>
<dbReference type="Pfam" id="PF16209">
    <property type="entry name" value="PhoLip_ATPase_N"/>
    <property type="match status" value="1"/>
</dbReference>
<dbReference type="EC" id="7.6.2.1" evidence="4"/>
<evidence type="ECO:0000313" key="7">
    <source>
        <dbReference type="Proteomes" id="UP001480595"/>
    </source>
</evidence>
<keyword evidence="4" id="KW-0547">Nucleotide-binding</keyword>
<feature type="transmembrane region" description="Helical" evidence="4">
    <location>
        <begin position="350"/>
        <end position="371"/>
    </location>
</feature>
<dbReference type="EMBL" id="JAQQWL010000010">
    <property type="protein sequence ID" value="KAK8054699.1"/>
    <property type="molecule type" value="Genomic_DNA"/>
</dbReference>